<protein>
    <recommendedName>
        <fullName evidence="3">Nitrogen regulatory protein P-II</fullName>
    </recommendedName>
</protein>
<gene>
    <name evidence="1" type="ordered locus">Dacet_0462</name>
</gene>
<reference evidence="1 2" key="1">
    <citation type="journal article" date="2010" name="Stand. Genomic Sci.">
        <title>Complete genome sequence of Denitrovibrio acetiphilus type strain (N2460).</title>
        <authorList>
            <person name="Kiss H."/>
            <person name="Lang E."/>
            <person name="Lapidus A."/>
            <person name="Copeland A."/>
            <person name="Nolan M."/>
            <person name="Glavina Del Rio T."/>
            <person name="Chen F."/>
            <person name="Lucas S."/>
            <person name="Tice H."/>
            <person name="Cheng J.F."/>
            <person name="Han C."/>
            <person name="Goodwin L."/>
            <person name="Pitluck S."/>
            <person name="Liolios K."/>
            <person name="Pati A."/>
            <person name="Ivanova N."/>
            <person name="Mavromatis K."/>
            <person name="Chen A."/>
            <person name="Palaniappan K."/>
            <person name="Land M."/>
            <person name="Hauser L."/>
            <person name="Chang Y.J."/>
            <person name="Jeffries C.D."/>
            <person name="Detter J.C."/>
            <person name="Brettin T."/>
            <person name="Spring S."/>
            <person name="Rohde M."/>
            <person name="Goker M."/>
            <person name="Woyke T."/>
            <person name="Bristow J."/>
            <person name="Eisen J.A."/>
            <person name="Markowitz V."/>
            <person name="Hugenholtz P."/>
            <person name="Kyrpides N.C."/>
            <person name="Klenk H.P."/>
        </authorList>
    </citation>
    <scope>NUCLEOTIDE SEQUENCE [LARGE SCALE GENOMIC DNA]</scope>
    <source>
        <strain evidence="2">DSM 12809 / NBRC 114555 / N2460</strain>
    </source>
</reference>
<dbReference type="InterPro" id="IPR015867">
    <property type="entry name" value="N-reg_PII/ATP_PRibTrfase_C"/>
</dbReference>
<evidence type="ECO:0000313" key="1">
    <source>
        <dbReference type="EMBL" id="ADD67260.1"/>
    </source>
</evidence>
<dbReference type="PaxDb" id="522772-Dacet_0462"/>
<dbReference type="OrthoDB" id="5460316at2"/>
<dbReference type="EMBL" id="CP001968">
    <property type="protein sequence ID" value="ADD67260.1"/>
    <property type="molecule type" value="Genomic_DNA"/>
</dbReference>
<dbReference type="Proteomes" id="UP000002012">
    <property type="component" value="Chromosome"/>
</dbReference>
<dbReference type="SUPFAM" id="SSF54913">
    <property type="entry name" value="GlnB-like"/>
    <property type="match status" value="1"/>
</dbReference>
<keyword evidence="2" id="KW-1185">Reference proteome</keyword>
<dbReference type="InterPro" id="IPR011322">
    <property type="entry name" value="N-reg_PII-like_a/b"/>
</dbReference>
<dbReference type="KEGG" id="dap:Dacet_0462"/>
<dbReference type="InParanoid" id="D4H3H6"/>
<name>D4H3H6_DENA2</name>
<dbReference type="HOGENOM" id="CLU_155828_0_0_0"/>
<organism evidence="1 2">
    <name type="scientific">Denitrovibrio acetiphilus (strain DSM 12809 / NBRC 114555 / N2460)</name>
    <dbReference type="NCBI Taxonomy" id="522772"/>
    <lineage>
        <taxon>Bacteria</taxon>
        <taxon>Pseudomonadati</taxon>
        <taxon>Deferribacterota</taxon>
        <taxon>Deferribacteres</taxon>
        <taxon>Deferribacterales</taxon>
        <taxon>Geovibrionaceae</taxon>
        <taxon>Denitrovibrio</taxon>
    </lineage>
</organism>
<dbReference type="Gene3D" id="3.30.70.120">
    <property type="match status" value="1"/>
</dbReference>
<accession>D4H3H6</accession>
<evidence type="ECO:0000313" key="2">
    <source>
        <dbReference type="Proteomes" id="UP000002012"/>
    </source>
</evidence>
<dbReference type="AlphaFoldDB" id="D4H3H6"/>
<sequence length="107" mass="11984" precursor="true">MKLVFIVLNTVELLEEIIEYMVEQGVRGGTVLDSVGMGRILAYDIPIFAGFRELMVGARANNRTMMTTIPDDIFEEFMEGLDKIVHFDEPGTGVAFAVDIYKTYGVK</sequence>
<dbReference type="STRING" id="522772.Dacet_0462"/>
<dbReference type="RefSeq" id="WP_013009804.1">
    <property type="nucleotide sequence ID" value="NC_013943.1"/>
</dbReference>
<evidence type="ECO:0008006" key="3">
    <source>
        <dbReference type="Google" id="ProtNLM"/>
    </source>
</evidence>
<dbReference type="eggNOG" id="COG0347">
    <property type="taxonomic scope" value="Bacteria"/>
</dbReference>
<proteinExistence type="predicted"/>